<reference evidence="1 2" key="1">
    <citation type="submission" date="2023-04" db="EMBL/GenBank/DDBJ databases">
        <title>Ottowia paracancer sp. nov., isolated from human stomach.</title>
        <authorList>
            <person name="Song Y."/>
        </authorList>
    </citation>
    <scope>NUCLEOTIDE SEQUENCE [LARGE SCALE GENOMIC DNA]</scope>
    <source>
        <strain evidence="1 2">10c7w1</strain>
    </source>
</reference>
<protein>
    <submittedName>
        <fullName evidence="1">Uncharacterized protein</fullName>
    </submittedName>
</protein>
<dbReference type="InterPro" id="IPR038283">
    <property type="entry name" value="Channel_colicin_C_sf"/>
</dbReference>
<comment type="caution">
    <text evidence="1">The sequence shown here is derived from an EMBL/GenBank/DDBJ whole genome shotgun (WGS) entry which is preliminary data.</text>
</comment>
<proteinExistence type="predicted"/>
<dbReference type="RefSeq" id="WP_279525149.1">
    <property type="nucleotide sequence ID" value="NZ_JARVII010000035.1"/>
</dbReference>
<name>A0AAW6RNU4_9BURK</name>
<organism evidence="1 2">
    <name type="scientific">Ottowia cancrivicina</name>
    <dbReference type="NCBI Taxonomy" id="3040346"/>
    <lineage>
        <taxon>Bacteria</taxon>
        <taxon>Pseudomonadati</taxon>
        <taxon>Pseudomonadota</taxon>
        <taxon>Betaproteobacteria</taxon>
        <taxon>Burkholderiales</taxon>
        <taxon>Comamonadaceae</taxon>
        <taxon>Ottowia</taxon>
    </lineage>
</organism>
<dbReference type="Proteomes" id="UP001237156">
    <property type="component" value="Unassembled WGS sequence"/>
</dbReference>
<evidence type="ECO:0000313" key="1">
    <source>
        <dbReference type="EMBL" id="MDG9700429.1"/>
    </source>
</evidence>
<evidence type="ECO:0000313" key="2">
    <source>
        <dbReference type="Proteomes" id="UP001237156"/>
    </source>
</evidence>
<accession>A0AAW6RNU4</accession>
<dbReference type="AlphaFoldDB" id="A0AAW6RNU4"/>
<dbReference type="EMBL" id="JARVII010000035">
    <property type="protein sequence ID" value="MDG9700429.1"/>
    <property type="molecule type" value="Genomic_DNA"/>
</dbReference>
<sequence>MNIAAQSFSPRTDDAKGVGTGLLGYARAAPVDAHLGWLPEQLEAAAQDAGSSLKDSRPLKQVLAATERGYQIPQRGLNAIAGELFADARIRIEQYIRPLKTLPEKFFITDPAKAGDPLAWRQAAKEASESRNQIMKDVRQQLSAKGLVASESAKKNALTFEDLWDKEASRLEEKPKAGGNTMSAAQKEIAISREIIKTTGKSDPTFDAAVQNADSASRSLKALKHGGRALAVVGAVMDGVSVTRQVQESMKTGHWDNTGKEVSRVAGGWLGAAAAGALVGSASGSIVPVLGNVTGFLVGAAAGAVGYWLGSRGGEAAYQAAAH</sequence>
<dbReference type="SUPFAM" id="SSF56837">
    <property type="entry name" value="Colicin"/>
    <property type="match status" value="1"/>
</dbReference>
<keyword evidence="2" id="KW-1185">Reference proteome</keyword>
<dbReference type="Gene3D" id="1.10.490.30">
    <property type="entry name" value="Colicin"/>
    <property type="match status" value="1"/>
</dbReference>
<gene>
    <name evidence="1" type="ORF">QB898_12035</name>
</gene>